<accession>A0A2U1TBZ2</accession>
<dbReference type="Gene3D" id="3.10.400.10">
    <property type="entry name" value="Sulfate adenylyltransferase"/>
    <property type="match status" value="1"/>
</dbReference>
<dbReference type="AlphaFoldDB" id="A0A2U1TBZ2"/>
<keyword evidence="3" id="KW-1185">Reference proteome</keyword>
<dbReference type="InterPro" id="IPR009326">
    <property type="entry name" value="DUF984"/>
</dbReference>
<dbReference type="PIRSF" id="PIRSF021320">
    <property type="entry name" value="DUF984"/>
    <property type="match status" value="1"/>
</dbReference>
<protein>
    <submittedName>
        <fullName evidence="2">RNA-binding protein</fullName>
    </submittedName>
</protein>
<dbReference type="InterPro" id="IPR007374">
    <property type="entry name" value="ASCH_domain"/>
</dbReference>
<dbReference type="EMBL" id="QEFB01000013">
    <property type="protein sequence ID" value="PWC06408.1"/>
    <property type="molecule type" value="Genomic_DNA"/>
</dbReference>
<sequence>MISPEDLSTLPIDEYAFPGPLRDALVGAILDGRKTSTTSLVADYDLSEEQLPVIGERRVVVDSAESPVCVTEVTGVRVVPLGEVDLAHAIDEGEGFETVADWRAGHEKFWHGAEFREWMRDPEFAVTDATEAVLVRFHVTDRA</sequence>
<dbReference type="Pfam" id="PF04266">
    <property type="entry name" value="ASCH"/>
    <property type="match status" value="1"/>
</dbReference>
<feature type="domain" description="ASCH" evidence="1">
    <location>
        <begin position="15"/>
        <end position="141"/>
    </location>
</feature>
<dbReference type="RefSeq" id="WP_108963396.1">
    <property type="nucleotide sequence ID" value="NZ_QEFB01000013.1"/>
</dbReference>
<gene>
    <name evidence="2" type="ORF">DF223_12500</name>
</gene>
<organism evidence="2 3">
    <name type="scientific">Mycetocola zhujimingii</name>
    <dbReference type="NCBI Taxonomy" id="2079792"/>
    <lineage>
        <taxon>Bacteria</taxon>
        <taxon>Bacillati</taxon>
        <taxon>Actinomycetota</taxon>
        <taxon>Actinomycetes</taxon>
        <taxon>Micrococcales</taxon>
        <taxon>Microbacteriaceae</taxon>
        <taxon>Mycetocola</taxon>
    </lineage>
</organism>
<dbReference type="PANTHER" id="PTHR39203:SF1">
    <property type="entry name" value="CYTOPLASMIC PROTEIN"/>
    <property type="match status" value="1"/>
</dbReference>
<dbReference type="InterPro" id="IPR015947">
    <property type="entry name" value="PUA-like_sf"/>
</dbReference>
<evidence type="ECO:0000313" key="2">
    <source>
        <dbReference type="EMBL" id="PWC06408.1"/>
    </source>
</evidence>
<name>A0A2U1TBZ2_9MICO</name>
<proteinExistence type="predicted"/>
<reference evidence="3" key="1">
    <citation type="submission" date="2018-04" db="EMBL/GenBank/DDBJ databases">
        <authorList>
            <person name="Liu S."/>
            <person name="Wang Z."/>
            <person name="Li J."/>
        </authorList>
    </citation>
    <scope>NUCLEOTIDE SEQUENCE [LARGE SCALE GENOMIC DNA]</scope>
    <source>
        <strain evidence="3">622</strain>
    </source>
</reference>
<dbReference type="SUPFAM" id="SSF88697">
    <property type="entry name" value="PUA domain-like"/>
    <property type="match status" value="1"/>
</dbReference>
<dbReference type="PANTHER" id="PTHR39203">
    <property type="entry name" value="CYTOPLASMIC PROTEIN-RELATED"/>
    <property type="match status" value="1"/>
</dbReference>
<evidence type="ECO:0000313" key="3">
    <source>
        <dbReference type="Proteomes" id="UP000244962"/>
    </source>
</evidence>
<evidence type="ECO:0000259" key="1">
    <source>
        <dbReference type="SMART" id="SM01022"/>
    </source>
</evidence>
<dbReference type="SMART" id="SM01022">
    <property type="entry name" value="ASCH"/>
    <property type="match status" value="1"/>
</dbReference>
<dbReference type="Proteomes" id="UP000244962">
    <property type="component" value="Unassembled WGS sequence"/>
</dbReference>
<comment type="caution">
    <text evidence="2">The sequence shown here is derived from an EMBL/GenBank/DDBJ whole genome shotgun (WGS) entry which is preliminary data.</text>
</comment>